<evidence type="ECO:0000259" key="4">
    <source>
        <dbReference type="Pfam" id="PF00535"/>
    </source>
</evidence>
<dbReference type="GO" id="GO:0016020">
    <property type="term" value="C:membrane"/>
    <property type="evidence" value="ECO:0007669"/>
    <property type="project" value="GOC"/>
</dbReference>
<feature type="domain" description="Glycosyltransferase 2-like" evidence="4">
    <location>
        <begin position="8"/>
        <end position="171"/>
    </location>
</feature>
<dbReference type="GO" id="GO:0009247">
    <property type="term" value="P:glycolipid biosynthetic process"/>
    <property type="evidence" value="ECO:0007669"/>
    <property type="project" value="TreeGrafter"/>
</dbReference>
<proteinExistence type="inferred from homology"/>
<dbReference type="CDD" id="cd06442">
    <property type="entry name" value="DPM1_like"/>
    <property type="match status" value="1"/>
</dbReference>
<dbReference type="Gene3D" id="3.90.550.10">
    <property type="entry name" value="Spore Coat Polysaccharide Biosynthesis Protein SpsA, Chain A"/>
    <property type="match status" value="1"/>
</dbReference>
<sequence length="239" mass="27555">MTLQDKFSIIIPTYNEKENLVILIPRLKKLYPASHIFIVDDNSQDGTDVFINKISSRFSRILLLKRKGKLGRGSAVIDGLKYALKTAKTQYYLEMDADFSHDPQEVVRLLEKKSPDTLVIGSRYVSGSLIVNWPQIRRTLSSLANLYIRTILKIPLHDFTNGFRLYSQKAARIIVGVNPAEKGYTTLSETAYILYLHRFKFIEVPTTFVNRKLGKTKISLEEYLKSLLSIIRIKQNYRH</sequence>
<organism evidence="5 6">
    <name type="scientific">Candidatus Gottesmanbacteria bacterium RBG_16_37_8</name>
    <dbReference type="NCBI Taxonomy" id="1798371"/>
    <lineage>
        <taxon>Bacteria</taxon>
        <taxon>Candidatus Gottesmaniibacteriota</taxon>
    </lineage>
</organism>
<accession>A0A1F5YUM3</accession>
<dbReference type="FunFam" id="3.90.550.10:FF:000122">
    <property type="entry name" value="Dolichol-phosphate mannosyltransferase subunit 1"/>
    <property type="match status" value="1"/>
</dbReference>
<dbReference type="STRING" id="1798371.A2W14_05000"/>
<evidence type="ECO:0000313" key="5">
    <source>
        <dbReference type="EMBL" id="OGG03869.1"/>
    </source>
</evidence>
<dbReference type="InterPro" id="IPR001173">
    <property type="entry name" value="Glyco_trans_2-like"/>
</dbReference>
<dbReference type="PANTHER" id="PTHR43398">
    <property type="entry name" value="DOLICHOL-PHOSPHATE MANNOSYLTRANSFERASE SUBUNIT 1"/>
    <property type="match status" value="1"/>
</dbReference>
<dbReference type="AlphaFoldDB" id="A0A1F5YUM3"/>
<dbReference type="SUPFAM" id="SSF53448">
    <property type="entry name" value="Nucleotide-diphospho-sugar transferases"/>
    <property type="match status" value="1"/>
</dbReference>
<reference evidence="5 6" key="1">
    <citation type="journal article" date="2016" name="Nat. Commun.">
        <title>Thousands of microbial genomes shed light on interconnected biogeochemical processes in an aquifer system.</title>
        <authorList>
            <person name="Anantharaman K."/>
            <person name="Brown C.T."/>
            <person name="Hug L.A."/>
            <person name="Sharon I."/>
            <person name="Castelle C.J."/>
            <person name="Probst A.J."/>
            <person name="Thomas B.C."/>
            <person name="Singh A."/>
            <person name="Wilkins M.J."/>
            <person name="Karaoz U."/>
            <person name="Brodie E.L."/>
            <person name="Williams K.H."/>
            <person name="Hubbard S.S."/>
            <person name="Banfield J.F."/>
        </authorList>
    </citation>
    <scope>NUCLEOTIDE SEQUENCE [LARGE SCALE GENOMIC DNA]</scope>
</reference>
<name>A0A1F5YUM3_9BACT</name>
<comment type="caution">
    <text evidence="5">The sequence shown here is derived from an EMBL/GenBank/DDBJ whole genome shotgun (WGS) entry which is preliminary data.</text>
</comment>
<dbReference type="InterPro" id="IPR029044">
    <property type="entry name" value="Nucleotide-diphossugar_trans"/>
</dbReference>
<evidence type="ECO:0000256" key="1">
    <source>
        <dbReference type="ARBA" id="ARBA00006739"/>
    </source>
</evidence>
<comment type="similarity">
    <text evidence="1">Belongs to the glycosyltransferase 2 family.</text>
</comment>
<protein>
    <recommendedName>
        <fullName evidence="4">Glycosyltransferase 2-like domain-containing protein</fullName>
    </recommendedName>
</protein>
<dbReference type="PANTHER" id="PTHR43398:SF1">
    <property type="entry name" value="DOLICHOL-PHOSPHATE MANNOSYLTRANSFERASE SUBUNIT 1"/>
    <property type="match status" value="1"/>
</dbReference>
<evidence type="ECO:0000256" key="3">
    <source>
        <dbReference type="ARBA" id="ARBA00022679"/>
    </source>
</evidence>
<keyword evidence="2" id="KW-0328">Glycosyltransferase</keyword>
<dbReference type="Proteomes" id="UP000176665">
    <property type="component" value="Unassembled WGS sequence"/>
</dbReference>
<gene>
    <name evidence="5" type="ORF">A2W14_05000</name>
</gene>
<dbReference type="Pfam" id="PF00535">
    <property type="entry name" value="Glycos_transf_2"/>
    <property type="match status" value="1"/>
</dbReference>
<evidence type="ECO:0000256" key="2">
    <source>
        <dbReference type="ARBA" id="ARBA00022676"/>
    </source>
</evidence>
<dbReference type="InterPro" id="IPR039528">
    <property type="entry name" value="DPM1-like"/>
</dbReference>
<keyword evidence="3" id="KW-0808">Transferase</keyword>
<evidence type="ECO:0000313" key="6">
    <source>
        <dbReference type="Proteomes" id="UP000176665"/>
    </source>
</evidence>
<dbReference type="GO" id="GO:0004582">
    <property type="term" value="F:dolichyl-phosphate beta-D-mannosyltransferase activity"/>
    <property type="evidence" value="ECO:0007669"/>
    <property type="project" value="InterPro"/>
</dbReference>
<dbReference type="EMBL" id="MFJA01000012">
    <property type="protein sequence ID" value="OGG03869.1"/>
    <property type="molecule type" value="Genomic_DNA"/>
</dbReference>